<proteinExistence type="predicted"/>
<evidence type="ECO:0008006" key="3">
    <source>
        <dbReference type="Google" id="ProtNLM"/>
    </source>
</evidence>
<evidence type="ECO:0000313" key="2">
    <source>
        <dbReference type="Proteomes" id="UP000194012"/>
    </source>
</evidence>
<reference evidence="2" key="1">
    <citation type="submission" date="2017-03" db="EMBL/GenBank/DDBJ databases">
        <authorList>
            <person name="Rodrigo-Torres L."/>
            <person name="Arahal R.D."/>
            <person name="Lucena T."/>
        </authorList>
    </citation>
    <scope>NUCLEOTIDE SEQUENCE [LARGE SCALE GENOMIC DNA]</scope>
    <source>
        <strain evidence="2">CECT 8370</strain>
    </source>
</reference>
<dbReference type="OrthoDB" id="7745747at2"/>
<sequence length="77" mass="7990">MRNYIVLGVSIALAACGTVTEPPAPTQLAPAATPETALRHASTPALLAGYVARPVKGPASWQELNERQSPDHKGGSE</sequence>
<dbReference type="RefSeq" id="WP_085828753.1">
    <property type="nucleotide sequence ID" value="NZ_FWFJ01000082.1"/>
</dbReference>
<keyword evidence="2" id="KW-1185">Reference proteome</keyword>
<organism evidence="1 2">
    <name type="scientific">Roseovarius gaetbuli</name>
    <dbReference type="NCBI Taxonomy" id="1356575"/>
    <lineage>
        <taxon>Bacteria</taxon>
        <taxon>Pseudomonadati</taxon>
        <taxon>Pseudomonadota</taxon>
        <taxon>Alphaproteobacteria</taxon>
        <taxon>Rhodobacterales</taxon>
        <taxon>Roseobacteraceae</taxon>
        <taxon>Roseovarius</taxon>
    </lineage>
</organism>
<dbReference type="PROSITE" id="PS51257">
    <property type="entry name" value="PROKAR_LIPOPROTEIN"/>
    <property type="match status" value="1"/>
</dbReference>
<dbReference type="Proteomes" id="UP000194012">
    <property type="component" value="Unassembled WGS sequence"/>
</dbReference>
<protein>
    <recommendedName>
        <fullName evidence="3">Lipoprotein</fullName>
    </recommendedName>
</protein>
<dbReference type="AlphaFoldDB" id="A0A1X7ACV1"/>
<accession>A0A1X7ACV1</accession>
<name>A0A1X7ACV1_9RHOB</name>
<evidence type="ECO:0000313" key="1">
    <source>
        <dbReference type="EMBL" id="SLN76373.1"/>
    </source>
</evidence>
<gene>
    <name evidence="1" type="ORF">ROG8370_03868</name>
</gene>
<dbReference type="EMBL" id="FWFJ01000082">
    <property type="protein sequence ID" value="SLN76373.1"/>
    <property type="molecule type" value="Genomic_DNA"/>
</dbReference>